<evidence type="ECO:0000313" key="4">
    <source>
        <dbReference type="Proteomes" id="UP000811619"/>
    </source>
</evidence>
<dbReference type="EMBL" id="SRPY01000082">
    <property type="protein sequence ID" value="KAG5929058.1"/>
    <property type="molecule type" value="Genomic_DNA"/>
</dbReference>
<dbReference type="InterPro" id="IPR039602">
    <property type="entry name" value="Rxt2"/>
</dbReference>
<dbReference type="PANTHER" id="PTHR28232">
    <property type="entry name" value="TRANSCRIPTIONAL REGULATORY PROTEIN RXT2"/>
    <property type="match status" value="1"/>
</dbReference>
<dbReference type="Pfam" id="PF08595">
    <property type="entry name" value="RXT2_N"/>
    <property type="match status" value="1"/>
</dbReference>
<feature type="region of interest" description="Disordered" evidence="1">
    <location>
        <begin position="258"/>
        <end position="318"/>
    </location>
</feature>
<protein>
    <recommendedName>
        <fullName evidence="2">Transcriptional regulatory protein RXT2 N-terminal domain-containing protein</fullName>
    </recommendedName>
</protein>
<proteinExistence type="predicted"/>
<comment type="caution">
    <text evidence="3">The sequence shown here is derived from an EMBL/GenBank/DDBJ whole genome shotgun (WGS) entry which is preliminary data.</text>
</comment>
<dbReference type="InterPro" id="IPR013904">
    <property type="entry name" value="RXT2_N"/>
</dbReference>
<feature type="region of interest" description="Disordered" evidence="1">
    <location>
        <begin position="433"/>
        <end position="458"/>
    </location>
</feature>
<dbReference type="AlphaFoldDB" id="A0A8K0NL43"/>
<reference evidence="3" key="1">
    <citation type="journal article" date="2020" name="bioRxiv">
        <title>Whole genome comparisons of ergot fungi reveals the divergence and evolution of species within the genus Claviceps are the result of varying mechanisms driving genome evolution and host range expansion.</title>
        <authorList>
            <person name="Wyka S.A."/>
            <person name="Mondo S.J."/>
            <person name="Liu M."/>
            <person name="Dettman J."/>
            <person name="Nalam V."/>
            <person name="Broders K.D."/>
        </authorList>
    </citation>
    <scope>NUCLEOTIDE SEQUENCE</scope>
    <source>
        <strain evidence="3">CCC 489</strain>
    </source>
</reference>
<evidence type="ECO:0000256" key="1">
    <source>
        <dbReference type="SAM" id="MobiDB-lite"/>
    </source>
</evidence>
<organism evidence="3 4">
    <name type="scientific">Claviceps africana</name>
    <dbReference type="NCBI Taxonomy" id="83212"/>
    <lineage>
        <taxon>Eukaryota</taxon>
        <taxon>Fungi</taxon>
        <taxon>Dikarya</taxon>
        <taxon>Ascomycota</taxon>
        <taxon>Pezizomycotina</taxon>
        <taxon>Sordariomycetes</taxon>
        <taxon>Hypocreomycetidae</taxon>
        <taxon>Hypocreales</taxon>
        <taxon>Clavicipitaceae</taxon>
        <taxon>Claviceps</taxon>
    </lineage>
</organism>
<evidence type="ECO:0000259" key="2">
    <source>
        <dbReference type="Pfam" id="PF08595"/>
    </source>
</evidence>
<keyword evidence="4" id="KW-1185">Reference proteome</keyword>
<evidence type="ECO:0000313" key="3">
    <source>
        <dbReference type="EMBL" id="KAG5929058.1"/>
    </source>
</evidence>
<dbReference type="Proteomes" id="UP000811619">
    <property type="component" value="Unassembled WGS sequence"/>
</dbReference>
<dbReference type="PANTHER" id="PTHR28232:SF1">
    <property type="entry name" value="TRANSCRIPTIONAL REGULATORY PROTEIN RXT2"/>
    <property type="match status" value="1"/>
</dbReference>
<feature type="domain" description="Transcriptional regulatory protein RXT2 N-terminal" evidence="2">
    <location>
        <begin position="36"/>
        <end position="177"/>
    </location>
</feature>
<accession>A0A8K0NL43</accession>
<feature type="compositionally biased region" description="Basic and acidic residues" evidence="1">
    <location>
        <begin position="262"/>
        <end position="280"/>
    </location>
</feature>
<dbReference type="OrthoDB" id="2405722at2759"/>
<name>A0A8K0NL43_9HYPO</name>
<sequence length="458" mass="50465">MATQQILFAETIAGMKKAFKRKAYESDSDSEIESFTNRGHKLQKRARFAQKGQLAPTASPSAYKQTVDYAGVRRSILYRNPPLIDDEGYEISSDDEADRIGDAELAAADLNPYANIHLEHLLGPLTSATDLPHHPTLSKPFTSKTLTELIAQSCNIMRKENKSLWQVRHLWTSLCGDCVWMPCEAIVGTNDVDLYSDQHVASFQQSLLGADALTSSCKAVVVNGATLKNFSESAPEKEHQLVSVGAAADAEVSMMDAADTTDDAKSNGKEAARKKELENGEERDDNQQDGSGQSGHMNADDGVAGTEPAPKDATPTSELLRAGQPLVDLASKPPEECFIHPLFSTPPGAKPDRNMGIPESEAEDIRRLLALYVQKQEEVCRSASRLHHGLLRAQRLRSNVLHWAKAEAHCGPNRDMSDGEDWYDKEEWGLTEDLKKGHDEEEEDNTITTGKKTRARRN</sequence>
<gene>
    <name evidence="3" type="ORF">E4U42_007283</name>
</gene>
<dbReference type="GO" id="GO:0033698">
    <property type="term" value="C:Rpd3L complex"/>
    <property type="evidence" value="ECO:0007669"/>
    <property type="project" value="TreeGrafter"/>
</dbReference>
<dbReference type="GO" id="GO:0005829">
    <property type="term" value="C:cytosol"/>
    <property type="evidence" value="ECO:0007669"/>
    <property type="project" value="TreeGrafter"/>
</dbReference>